<dbReference type="GO" id="GO:0016491">
    <property type="term" value="F:oxidoreductase activity"/>
    <property type="evidence" value="ECO:0007669"/>
    <property type="project" value="InterPro"/>
</dbReference>
<dbReference type="EMBL" id="LNQE01001918">
    <property type="protein sequence ID" value="KUG02516.1"/>
    <property type="molecule type" value="Genomic_DNA"/>
</dbReference>
<dbReference type="PROSITE" id="PS51257">
    <property type="entry name" value="PROKAR_LIPOPROTEIN"/>
    <property type="match status" value="1"/>
</dbReference>
<dbReference type="SUPFAM" id="SSF52833">
    <property type="entry name" value="Thioredoxin-like"/>
    <property type="match status" value="1"/>
</dbReference>
<dbReference type="AlphaFoldDB" id="A0A0W8E1K2"/>
<dbReference type="GO" id="GO:0017004">
    <property type="term" value="P:cytochrome complex assembly"/>
    <property type="evidence" value="ECO:0007669"/>
    <property type="project" value="UniProtKB-KW"/>
</dbReference>
<evidence type="ECO:0000313" key="6">
    <source>
        <dbReference type="EMBL" id="KUG02516.1"/>
    </source>
</evidence>
<reference evidence="6" key="1">
    <citation type="journal article" date="2015" name="Proc. Natl. Acad. Sci. U.S.A.">
        <title>Networks of energetic and metabolic interactions define dynamics in microbial communities.</title>
        <authorList>
            <person name="Embree M."/>
            <person name="Liu J.K."/>
            <person name="Al-Bassam M.M."/>
            <person name="Zengler K."/>
        </authorList>
    </citation>
    <scope>NUCLEOTIDE SEQUENCE</scope>
</reference>
<keyword evidence="3" id="KW-1015">Disulfide bond</keyword>
<feature type="domain" description="Thioredoxin" evidence="5">
    <location>
        <begin position="43"/>
        <end position="184"/>
    </location>
</feature>
<comment type="caution">
    <text evidence="6">The sequence shown here is derived from an EMBL/GenBank/DDBJ whole genome shotgun (WGS) entry which is preliminary data.</text>
</comment>
<accession>A0A0W8E1K2</accession>
<dbReference type="InterPro" id="IPR013766">
    <property type="entry name" value="Thioredoxin_domain"/>
</dbReference>
<comment type="subcellular location">
    <subcellularLocation>
        <location evidence="1">Cell envelope</location>
    </subcellularLocation>
</comment>
<sequence length="187" mass="20681">MRRWIIILMSILVLSGLCGCDKVSAPGTPGADSGTASQERQESGAGNILADFHAIDLEGNTVSNDIFNAYQLTMINIWGTFCGPCIEEMPDIQRLQEQFKDRQVQVIGIVADNKLQEARQITAAQGATYLNLIPDQSLMDNLISRFDYVPVTVFVDSEGRFLNTIVSGARDYESYSKIIEGLLDNQR</sequence>
<name>A0A0W8E1K2_9ZZZZ</name>
<dbReference type="PANTHER" id="PTHR42852">
    <property type="entry name" value="THIOL:DISULFIDE INTERCHANGE PROTEIN DSBE"/>
    <property type="match status" value="1"/>
</dbReference>
<proteinExistence type="predicted"/>
<dbReference type="Pfam" id="PF08534">
    <property type="entry name" value="Redoxin"/>
    <property type="match status" value="1"/>
</dbReference>
<protein>
    <recommendedName>
        <fullName evidence="5">Thioredoxin domain-containing protein</fullName>
    </recommendedName>
</protein>
<evidence type="ECO:0000256" key="1">
    <source>
        <dbReference type="ARBA" id="ARBA00004196"/>
    </source>
</evidence>
<keyword evidence="2" id="KW-0201">Cytochrome c-type biogenesis</keyword>
<organism evidence="6">
    <name type="scientific">hydrocarbon metagenome</name>
    <dbReference type="NCBI Taxonomy" id="938273"/>
    <lineage>
        <taxon>unclassified sequences</taxon>
        <taxon>metagenomes</taxon>
        <taxon>ecological metagenomes</taxon>
    </lineage>
</organism>
<dbReference type="GO" id="GO:0030313">
    <property type="term" value="C:cell envelope"/>
    <property type="evidence" value="ECO:0007669"/>
    <property type="project" value="UniProtKB-SubCell"/>
</dbReference>
<dbReference type="CDD" id="cd02966">
    <property type="entry name" value="TlpA_like_family"/>
    <property type="match status" value="1"/>
</dbReference>
<dbReference type="InterPro" id="IPR013740">
    <property type="entry name" value="Redoxin"/>
</dbReference>
<dbReference type="Gene3D" id="3.40.30.10">
    <property type="entry name" value="Glutaredoxin"/>
    <property type="match status" value="1"/>
</dbReference>
<gene>
    <name evidence="6" type="ORF">ASZ90_020148</name>
</gene>
<dbReference type="PANTHER" id="PTHR42852:SF6">
    <property type="entry name" value="THIOL:DISULFIDE INTERCHANGE PROTEIN DSBE"/>
    <property type="match status" value="1"/>
</dbReference>
<evidence type="ECO:0000256" key="4">
    <source>
        <dbReference type="ARBA" id="ARBA00023284"/>
    </source>
</evidence>
<dbReference type="InterPro" id="IPR036249">
    <property type="entry name" value="Thioredoxin-like_sf"/>
</dbReference>
<keyword evidence="4" id="KW-0676">Redox-active center</keyword>
<evidence type="ECO:0000256" key="2">
    <source>
        <dbReference type="ARBA" id="ARBA00022748"/>
    </source>
</evidence>
<dbReference type="InterPro" id="IPR050553">
    <property type="entry name" value="Thioredoxin_ResA/DsbE_sf"/>
</dbReference>
<dbReference type="PROSITE" id="PS51352">
    <property type="entry name" value="THIOREDOXIN_2"/>
    <property type="match status" value="1"/>
</dbReference>
<evidence type="ECO:0000256" key="3">
    <source>
        <dbReference type="ARBA" id="ARBA00023157"/>
    </source>
</evidence>
<evidence type="ECO:0000259" key="5">
    <source>
        <dbReference type="PROSITE" id="PS51352"/>
    </source>
</evidence>